<dbReference type="PANTHER" id="PTHR41913:SF1">
    <property type="entry name" value="DUF1684 DOMAIN-CONTAINING PROTEIN"/>
    <property type="match status" value="1"/>
</dbReference>
<evidence type="ECO:0000313" key="2">
    <source>
        <dbReference type="Proteomes" id="UP000198893"/>
    </source>
</evidence>
<evidence type="ECO:0000313" key="1">
    <source>
        <dbReference type="EMBL" id="SEP07473.1"/>
    </source>
</evidence>
<dbReference type="RefSeq" id="WP_217639321.1">
    <property type="nucleotide sequence ID" value="NZ_FODS01000023.1"/>
</dbReference>
<protein>
    <recommendedName>
        <fullName evidence="3">DUF1684 domain-containing protein</fullName>
    </recommendedName>
</protein>
<name>A0A1H8UWV1_9RHOB</name>
<proteinExistence type="predicted"/>
<keyword evidence="2" id="KW-1185">Reference proteome</keyword>
<dbReference type="STRING" id="569882.SAMN04490248_1232"/>
<gene>
    <name evidence="1" type="ORF">SAMN04490248_1232</name>
</gene>
<dbReference type="EMBL" id="FODS01000023">
    <property type="protein sequence ID" value="SEP07473.1"/>
    <property type="molecule type" value="Genomic_DNA"/>
</dbReference>
<dbReference type="InterPro" id="IPR012467">
    <property type="entry name" value="DUF1684"/>
</dbReference>
<evidence type="ECO:0008006" key="3">
    <source>
        <dbReference type="Google" id="ProtNLM"/>
    </source>
</evidence>
<reference evidence="1 2" key="1">
    <citation type="submission" date="2016-10" db="EMBL/GenBank/DDBJ databases">
        <authorList>
            <person name="de Groot N.N."/>
        </authorList>
    </citation>
    <scope>NUCLEOTIDE SEQUENCE [LARGE SCALE GENOMIC DNA]</scope>
    <source>
        <strain evidence="1 2">DSM 27842</strain>
    </source>
</reference>
<dbReference type="Pfam" id="PF07920">
    <property type="entry name" value="DUF1684"/>
    <property type="match status" value="1"/>
</dbReference>
<accession>A0A1H8UWV1</accession>
<dbReference type="AlphaFoldDB" id="A0A1H8UWV1"/>
<organism evidence="1 2">
    <name type="scientific">Salinihabitans flavidus</name>
    <dbReference type="NCBI Taxonomy" id="569882"/>
    <lineage>
        <taxon>Bacteria</taxon>
        <taxon>Pseudomonadati</taxon>
        <taxon>Pseudomonadota</taxon>
        <taxon>Alphaproteobacteria</taxon>
        <taxon>Rhodobacterales</taxon>
        <taxon>Roseobacteraceae</taxon>
        <taxon>Salinihabitans</taxon>
    </lineage>
</organism>
<dbReference type="Proteomes" id="UP000198893">
    <property type="component" value="Unassembled WGS sequence"/>
</dbReference>
<sequence length="297" mass="33264">MNMATIEHLEGQWREWRHAHVATMFRPYGWTSLVAQYWLEENDRDAHFEMLPGTWSVEDGKVIFNPPASGPSLSVNGTYPAGPVEIIPGRNQTYGHGDSVPVYFGVMEVETVLRTSHDGQRLYAVRVRDPRAATRPEDVGVTAFDYDPAWRLPGVYTPAQRVDFEAETVEAGVRETTPRMGTFTFELNGIFHELLLIGKDTSTGVQPVAHFRDKTNGSVTYGAGRVVELHFADEEGRRIDWIDFNYAVALPCAFTNFVTCPLVPPENFLDIEVLAGEKRPAQTVARTNTYQRGATVT</sequence>
<dbReference type="PANTHER" id="PTHR41913">
    <property type="entry name" value="DUF1684 DOMAIN-CONTAINING PROTEIN"/>
    <property type="match status" value="1"/>
</dbReference>